<feature type="transmembrane region" description="Helical" evidence="1">
    <location>
        <begin position="6"/>
        <end position="26"/>
    </location>
</feature>
<proteinExistence type="predicted"/>
<accession>N8W9Y9</accession>
<comment type="caution">
    <text evidence="2">The sequence shown here is derived from an EMBL/GenBank/DDBJ whole genome shotgun (WGS) entry which is preliminary data.</text>
</comment>
<keyword evidence="1" id="KW-1133">Transmembrane helix</keyword>
<dbReference type="Proteomes" id="UP000013049">
    <property type="component" value="Unassembled WGS sequence"/>
</dbReference>
<feature type="transmembrane region" description="Helical" evidence="1">
    <location>
        <begin position="76"/>
        <end position="99"/>
    </location>
</feature>
<protein>
    <submittedName>
        <fullName evidence="2">Uncharacterized protein</fullName>
    </submittedName>
</protein>
<dbReference type="AlphaFoldDB" id="N8W9Y9"/>
<evidence type="ECO:0000256" key="1">
    <source>
        <dbReference type="SAM" id="Phobius"/>
    </source>
</evidence>
<organism evidence="2 3">
    <name type="scientific">Acinetobacter vivianii</name>
    <dbReference type="NCBI Taxonomy" id="1776742"/>
    <lineage>
        <taxon>Bacteria</taxon>
        <taxon>Pseudomonadati</taxon>
        <taxon>Pseudomonadota</taxon>
        <taxon>Gammaproteobacteria</taxon>
        <taxon>Moraxellales</taxon>
        <taxon>Moraxellaceae</taxon>
        <taxon>Acinetobacter</taxon>
    </lineage>
</organism>
<keyword evidence="1" id="KW-0472">Membrane</keyword>
<feature type="transmembrane region" description="Helical" evidence="1">
    <location>
        <begin position="33"/>
        <end position="56"/>
    </location>
</feature>
<evidence type="ECO:0000313" key="2">
    <source>
        <dbReference type="EMBL" id="ENU92117.1"/>
    </source>
</evidence>
<evidence type="ECO:0000313" key="3">
    <source>
        <dbReference type="Proteomes" id="UP000013049"/>
    </source>
</evidence>
<keyword evidence="1" id="KW-0812">Transmembrane</keyword>
<reference evidence="2 3" key="1">
    <citation type="submission" date="2013-02" db="EMBL/GenBank/DDBJ databases">
        <title>The Genome Sequence of Acinetobacter sp. NIPH 758.</title>
        <authorList>
            <consortium name="The Broad Institute Genome Sequencing Platform"/>
            <consortium name="The Broad Institute Genome Sequencing Center for Infectious Disease"/>
            <person name="Cerqueira G."/>
            <person name="Feldgarden M."/>
            <person name="Courvalin P."/>
            <person name="Perichon B."/>
            <person name="Grillot-Courvalin C."/>
            <person name="Clermont D."/>
            <person name="Rocha E."/>
            <person name="Yoon E.-J."/>
            <person name="Nemec A."/>
            <person name="Walker B."/>
            <person name="Young S.K."/>
            <person name="Zeng Q."/>
            <person name="Gargeya S."/>
            <person name="Fitzgerald M."/>
            <person name="Haas B."/>
            <person name="Abouelleil A."/>
            <person name="Alvarado L."/>
            <person name="Arachchi H.M."/>
            <person name="Berlin A.M."/>
            <person name="Chapman S.B."/>
            <person name="Dewar J."/>
            <person name="Goldberg J."/>
            <person name="Griggs A."/>
            <person name="Gujja S."/>
            <person name="Hansen M."/>
            <person name="Howarth C."/>
            <person name="Imamovic A."/>
            <person name="Larimer J."/>
            <person name="McCowan C."/>
            <person name="Murphy C."/>
            <person name="Neiman D."/>
            <person name="Pearson M."/>
            <person name="Priest M."/>
            <person name="Roberts A."/>
            <person name="Saif S."/>
            <person name="Shea T."/>
            <person name="Sisk P."/>
            <person name="Sykes S."/>
            <person name="Wortman J."/>
            <person name="Nusbaum C."/>
            <person name="Birren B."/>
        </authorList>
    </citation>
    <scope>NUCLEOTIDE SEQUENCE [LARGE SCALE GENOMIC DNA]</scope>
    <source>
        <strain evidence="2 3">NIPH 758</strain>
    </source>
</reference>
<dbReference type="eggNOG" id="ENOG5031RWZ">
    <property type="taxonomic scope" value="Bacteria"/>
</dbReference>
<name>N8W9Y9_9GAMM</name>
<dbReference type="HOGENOM" id="CLU_170825_0_0_6"/>
<sequence length="107" mass="12226">MNWVLTLSCFFTVLILALSLLSSLWVKDKINRILTAIAFSGLYSFILGGVFNQAYIGFMEGDIEETLIFSAFSKNLFFGTIYQLFTLIILVCLLVRVFIIRKRSKKP</sequence>
<gene>
    <name evidence="2" type="ORF">F971_02004</name>
</gene>
<dbReference type="RefSeq" id="WP_004771397.1">
    <property type="nucleotide sequence ID" value="NZ_KB849357.1"/>
</dbReference>
<dbReference type="EMBL" id="APPC01000017">
    <property type="protein sequence ID" value="ENU92117.1"/>
    <property type="molecule type" value="Genomic_DNA"/>
</dbReference>